<dbReference type="Gene3D" id="1.20.1260.10">
    <property type="match status" value="1"/>
</dbReference>
<evidence type="ECO:0000313" key="3">
    <source>
        <dbReference type="Proteomes" id="UP000019678"/>
    </source>
</evidence>
<keyword evidence="3" id="KW-1185">Reference proteome</keyword>
<dbReference type="EMBL" id="ASRX01000135">
    <property type="protein sequence ID" value="EYF00097.1"/>
    <property type="molecule type" value="Genomic_DNA"/>
</dbReference>
<evidence type="ECO:0000256" key="1">
    <source>
        <dbReference type="SAM" id="MobiDB-lite"/>
    </source>
</evidence>
<feature type="compositionally biased region" description="Polar residues" evidence="1">
    <location>
        <begin position="17"/>
        <end position="30"/>
    </location>
</feature>
<comment type="caution">
    <text evidence="2">The sequence shown here is derived from an EMBL/GenBank/DDBJ whole genome shotgun (WGS) entry which is preliminary data.</text>
</comment>
<sequence length="223" mass="24489">MVMNKVVSGGAEREVSTAPQAASVPGSTARMTPARGMAAPVRVAGERVREGHGPVSLLERLGERLSFERMSARMYEALATKLERCGTFESGPRREDLMAIREEEVGHIGILRHAIEKLGGDPRELGRAARVVRVANSGVFQVIVNPRTSLAQGLEAMLMVERADCDGWHMLIEMARAVGEHRMSDSFYLASTEEERHVELLRRWVTHHALQDVIAGAEVLDAA</sequence>
<organism evidence="2 3">
    <name type="scientific">Chondromyces apiculatus DSM 436</name>
    <dbReference type="NCBI Taxonomy" id="1192034"/>
    <lineage>
        <taxon>Bacteria</taxon>
        <taxon>Pseudomonadati</taxon>
        <taxon>Myxococcota</taxon>
        <taxon>Polyangia</taxon>
        <taxon>Polyangiales</taxon>
        <taxon>Polyangiaceae</taxon>
        <taxon>Chondromyces</taxon>
    </lineage>
</organism>
<protein>
    <submittedName>
        <fullName evidence="2">Putative ferritin-like protein</fullName>
    </submittedName>
</protein>
<dbReference type="AlphaFoldDB" id="A0A017STM1"/>
<dbReference type="SUPFAM" id="SSF47240">
    <property type="entry name" value="Ferritin-like"/>
    <property type="match status" value="1"/>
</dbReference>
<dbReference type="eggNOG" id="COG1633">
    <property type="taxonomic scope" value="Bacteria"/>
</dbReference>
<dbReference type="InterPro" id="IPR012347">
    <property type="entry name" value="Ferritin-like"/>
</dbReference>
<proteinExistence type="predicted"/>
<dbReference type="STRING" id="1192034.CAP_1381"/>
<gene>
    <name evidence="2" type="ORF">CAP_1381</name>
</gene>
<name>A0A017STM1_9BACT</name>
<feature type="region of interest" description="Disordered" evidence="1">
    <location>
        <begin position="1"/>
        <end position="34"/>
    </location>
</feature>
<evidence type="ECO:0000313" key="2">
    <source>
        <dbReference type="EMBL" id="EYF00097.1"/>
    </source>
</evidence>
<reference evidence="2 3" key="1">
    <citation type="submission" date="2013-05" db="EMBL/GenBank/DDBJ databases">
        <title>Genome assembly of Chondromyces apiculatus DSM 436.</title>
        <authorList>
            <person name="Sharma G."/>
            <person name="Khatri I."/>
            <person name="Kaur C."/>
            <person name="Mayilraj S."/>
            <person name="Subramanian S."/>
        </authorList>
    </citation>
    <scope>NUCLEOTIDE SEQUENCE [LARGE SCALE GENOMIC DNA]</scope>
    <source>
        <strain evidence="2 3">DSM 436</strain>
    </source>
</reference>
<dbReference type="Proteomes" id="UP000019678">
    <property type="component" value="Unassembled WGS sequence"/>
</dbReference>
<accession>A0A017STM1</accession>
<dbReference type="CDD" id="cd00657">
    <property type="entry name" value="Ferritin_like"/>
    <property type="match status" value="1"/>
</dbReference>
<dbReference type="InterPro" id="IPR009078">
    <property type="entry name" value="Ferritin-like_SF"/>
</dbReference>